<organism evidence="2 3">
    <name type="scientific">Aurantimonas aggregata</name>
    <dbReference type="NCBI Taxonomy" id="2047720"/>
    <lineage>
        <taxon>Bacteria</taxon>
        <taxon>Pseudomonadati</taxon>
        <taxon>Pseudomonadota</taxon>
        <taxon>Alphaproteobacteria</taxon>
        <taxon>Hyphomicrobiales</taxon>
        <taxon>Aurantimonadaceae</taxon>
        <taxon>Aurantimonas</taxon>
    </lineage>
</organism>
<sequence length="173" mass="17532">MALASERLLALLVREIAAFEADVAGIEDDNPNAGQAGTTVTAGGAAADAAPTVSRRRTAGQLKATAPGAPKRMGPKERIEHIGQMAKVLEKLLELRRLETLAAAGGPQDDAEAARLGAELLSRLRSLDARRQRGELLYGPEALADGAGDAGTVGDGGAAADQVSAVDATGGGR</sequence>
<dbReference type="Proteomes" id="UP000476332">
    <property type="component" value="Unassembled WGS sequence"/>
</dbReference>
<feature type="region of interest" description="Disordered" evidence="1">
    <location>
        <begin position="142"/>
        <end position="173"/>
    </location>
</feature>
<evidence type="ECO:0000256" key="1">
    <source>
        <dbReference type="SAM" id="MobiDB-lite"/>
    </source>
</evidence>
<dbReference type="RefSeq" id="WP_163044516.1">
    <property type="nucleotide sequence ID" value="NZ_JAAAMJ010000010.1"/>
</dbReference>
<comment type="caution">
    <text evidence="2">The sequence shown here is derived from an EMBL/GenBank/DDBJ whole genome shotgun (WGS) entry which is preliminary data.</text>
</comment>
<gene>
    <name evidence="2" type="ORF">GTW51_13735</name>
</gene>
<keyword evidence="3" id="KW-1185">Reference proteome</keyword>
<dbReference type="EMBL" id="JAAAMJ010000010">
    <property type="protein sequence ID" value="NDV87763.1"/>
    <property type="molecule type" value="Genomic_DNA"/>
</dbReference>
<evidence type="ECO:0000313" key="3">
    <source>
        <dbReference type="Proteomes" id="UP000476332"/>
    </source>
</evidence>
<reference evidence="2 3" key="1">
    <citation type="submission" date="2020-01" db="EMBL/GenBank/DDBJ databases">
        <title>Genomes of bacteria type strains.</title>
        <authorList>
            <person name="Chen J."/>
            <person name="Zhu S."/>
            <person name="Chen J."/>
        </authorList>
    </citation>
    <scope>NUCLEOTIDE SEQUENCE [LARGE SCALE GENOMIC DNA]</scope>
    <source>
        <strain evidence="2 3">KCTC 52919</strain>
    </source>
</reference>
<accession>A0A6L9MIW2</accession>
<feature type="region of interest" description="Disordered" evidence="1">
    <location>
        <begin position="49"/>
        <end position="76"/>
    </location>
</feature>
<proteinExistence type="predicted"/>
<feature type="compositionally biased region" description="Gly residues" evidence="1">
    <location>
        <begin position="148"/>
        <end position="157"/>
    </location>
</feature>
<evidence type="ECO:0000313" key="2">
    <source>
        <dbReference type="EMBL" id="NDV87763.1"/>
    </source>
</evidence>
<feature type="compositionally biased region" description="Low complexity" evidence="1">
    <location>
        <begin position="158"/>
        <end position="173"/>
    </location>
</feature>
<dbReference type="AlphaFoldDB" id="A0A6L9MIW2"/>
<name>A0A6L9MIW2_9HYPH</name>
<protein>
    <submittedName>
        <fullName evidence="2">Uncharacterized protein</fullName>
    </submittedName>
</protein>